<evidence type="ECO:0000313" key="1">
    <source>
        <dbReference type="EMBL" id="CAG9945650.1"/>
    </source>
</evidence>
<keyword evidence="2" id="KW-1185">Reference proteome</keyword>
<proteinExistence type="predicted"/>
<name>A0ACA9TXE1_BIOOC</name>
<protein>
    <submittedName>
        <fullName evidence="1">Uncharacterized protein</fullName>
    </submittedName>
</protein>
<comment type="caution">
    <text evidence="1">The sequence shown here is derived from an EMBL/GenBank/DDBJ whole genome shotgun (WGS) entry which is preliminary data.</text>
</comment>
<organism evidence="1 2">
    <name type="scientific">Clonostachys rosea f. rosea IK726</name>
    <dbReference type="NCBI Taxonomy" id="1349383"/>
    <lineage>
        <taxon>Eukaryota</taxon>
        <taxon>Fungi</taxon>
        <taxon>Dikarya</taxon>
        <taxon>Ascomycota</taxon>
        <taxon>Pezizomycotina</taxon>
        <taxon>Sordariomycetes</taxon>
        <taxon>Hypocreomycetidae</taxon>
        <taxon>Hypocreales</taxon>
        <taxon>Bionectriaceae</taxon>
        <taxon>Clonostachys</taxon>
    </lineage>
</organism>
<dbReference type="EMBL" id="CADEHS020000009">
    <property type="protein sequence ID" value="CAG9945650.1"/>
    <property type="molecule type" value="Genomic_DNA"/>
</dbReference>
<reference evidence="1" key="1">
    <citation type="submission" date="2020-04" db="EMBL/GenBank/DDBJ databases">
        <authorList>
            <person name="Broberg M."/>
        </authorList>
    </citation>
    <scope>NUCLEOTIDE SEQUENCE</scope>
</reference>
<evidence type="ECO:0000313" key="2">
    <source>
        <dbReference type="Proteomes" id="UP000836387"/>
    </source>
</evidence>
<sequence length="63" mass="7384">MEILRMWRMMKRKKKRKKKMIKEEEEGKGLGNTARKPCLLPGQYQGSVPEVSLEHEICRCHAG</sequence>
<reference evidence="1" key="2">
    <citation type="submission" date="2021-10" db="EMBL/GenBank/DDBJ databases">
        <authorList>
            <person name="Piombo E."/>
        </authorList>
    </citation>
    <scope>NUCLEOTIDE SEQUENCE</scope>
</reference>
<accession>A0ACA9TXE1</accession>
<gene>
    <name evidence="1" type="ORF">CRV2_00012389</name>
</gene>
<dbReference type="Proteomes" id="UP000836387">
    <property type="component" value="Unassembled WGS sequence"/>
</dbReference>